<evidence type="ECO:0000256" key="1">
    <source>
        <dbReference type="SAM" id="Phobius"/>
    </source>
</evidence>
<dbReference type="EMBL" id="CP022383">
    <property type="protein sequence ID" value="ATA79947.1"/>
    <property type="molecule type" value="Genomic_DNA"/>
</dbReference>
<accession>A0A250F7H1</accession>
<evidence type="ECO:0000313" key="2">
    <source>
        <dbReference type="EMBL" id="ATA79947.1"/>
    </source>
</evidence>
<keyword evidence="1" id="KW-1133">Transmembrane helix</keyword>
<reference evidence="3" key="1">
    <citation type="submission" date="2017-06" db="EMBL/GenBank/DDBJ databases">
        <title>Capnocytophaga spp. assemblies.</title>
        <authorList>
            <person name="Gulvik C.A."/>
        </authorList>
    </citation>
    <scope>NUCLEOTIDE SEQUENCE [LARGE SCALE GENOMIC DNA]</scope>
    <source>
        <strain evidence="3">H4486</strain>
    </source>
</reference>
<organism evidence="2 3">
    <name type="scientific">Capnocytophaga sputigena</name>
    <dbReference type="NCBI Taxonomy" id="1019"/>
    <lineage>
        <taxon>Bacteria</taxon>
        <taxon>Pseudomonadati</taxon>
        <taxon>Bacteroidota</taxon>
        <taxon>Flavobacteriia</taxon>
        <taxon>Flavobacteriales</taxon>
        <taxon>Flavobacteriaceae</taxon>
        <taxon>Capnocytophaga</taxon>
    </lineage>
</organism>
<gene>
    <name evidence="2" type="ORF">CGC59_09770</name>
</gene>
<feature type="transmembrane region" description="Helical" evidence="1">
    <location>
        <begin position="35"/>
        <end position="59"/>
    </location>
</feature>
<feature type="transmembrane region" description="Helical" evidence="1">
    <location>
        <begin position="12"/>
        <end position="29"/>
    </location>
</feature>
<keyword evidence="1" id="KW-0812">Transmembrane</keyword>
<dbReference type="Proteomes" id="UP000217334">
    <property type="component" value="Chromosome"/>
</dbReference>
<proteinExistence type="predicted"/>
<sequence length="73" mass="8465">MKKSSMSPAGRIVMIIISLIAFFICLSQLRRVYGVIYWLVLFNVVMWLANAVASTIILIRDYKRKKNSREEAK</sequence>
<name>A0A250F7H1_CAPSP</name>
<protein>
    <submittedName>
        <fullName evidence="2">Uncharacterized protein</fullName>
    </submittedName>
</protein>
<keyword evidence="1" id="KW-0472">Membrane</keyword>
<evidence type="ECO:0000313" key="3">
    <source>
        <dbReference type="Proteomes" id="UP000217334"/>
    </source>
</evidence>
<dbReference type="RefSeq" id="WP_095901787.1">
    <property type="nucleotide sequence ID" value="NZ_CAURCK010000015.1"/>
</dbReference>
<dbReference type="AlphaFoldDB" id="A0A250F7H1"/>